<dbReference type="Proteomes" id="UP000598146">
    <property type="component" value="Unassembled WGS sequence"/>
</dbReference>
<name>A0A931G348_9ACTN</name>
<organism evidence="3 4">
    <name type="scientific">Actinoplanes aureus</name>
    <dbReference type="NCBI Taxonomy" id="2792083"/>
    <lineage>
        <taxon>Bacteria</taxon>
        <taxon>Bacillati</taxon>
        <taxon>Actinomycetota</taxon>
        <taxon>Actinomycetes</taxon>
        <taxon>Micromonosporales</taxon>
        <taxon>Micromonosporaceae</taxon>
        <taxon>Actinoplanes</taxon>
    </lineage>
</organism>
<proteinExistence type="predicted"/>
<gene>
    <name evidence="3" type="ORF">I4J89_20985</name>
</gene>
<dbReference type="RefSeq" id="WP_196415695.1">
    <property type="nucleotide sequence ID" value="NZ_JADQTO010000009.1"/>
</dbReference>
<feature type="region of interest" description="Disordered" evidence="1">
    <location>
        <begin position="203"/>
        <end position="280"/>
    </location>
</feature>
<accession>A0A931G348</accession>
<keyword evidence="4" id="KW-1185">Reference proteome</keyword>
<evidence type="ECO:0000313" key="3">
    <source>
        <dbReference type="EMBL" id="MBG0563924.1"/>
    </source>
</evidence>
<evidence type="ECO:0000313" key="4">
    <source>
        <dbReference type="Proteomes" id="UP000598146"/>
    </source>
</evidence>
<keyword evidence="2" id="KW-0812">Transmembrane</keyword>
<reference evidence="3" key="1">
    <citation type="submission" date="2020-11" db="EMBL/GenBank/DDBJ databases">
        <title>Isolation and identification of active actinomycetes.</title>
        <authorList>
            <person name="Sun X."/>
        </authorList>
    </citation>
    <scope>NUCLEOTIDE SEQUENCE</scope>
    <source>
        <strain evidence="3">NEAU-A11</strain>
    </source>
</reference>
<evidence type="ECO:0000256" key="1">
    <source>
        <dbReference type="SAM" id="MobiDB-lite"/>
    </source>
</evidence>
<feature type="transmembrane region" description="Helical" evidence="2">
    <location>
        <begin position="175"/>
        <end position="198"/>
    </location>
</feature>
<sequence length="280" mass="30650">MDFWDATKVMVRRWYLTLPLLLLTFAGTYYTATAIEADYVLTSYVQLIPSQTSLTEEEARKYPVNPWNQLGLEAMSQSSNYATVDHTFLKRLEKDGFSTNLKITSGDPVAGATIEVVGKTKEQAVGTTNAVIKRYQETTRLLQAQYKVRPQDMITVKRLDLGENLERPGGKVKRAIIAVFGTGILITAAVTIGIDALLRRRKRRPSEPGVDTATTVPVAEKPANLYNSSPAAPVNDHGTETVRIQLPTSGAPVSPETTGDATIVLPMPRTSVSDNGGNRR</sequence>
<evidence type="ECO:0008006" key="5">
    <source>
        <dbReference type="Google" id="ProtNLM"/>
    </source>
</evidence>
<dbReference type="AlphaFoldDB" id="A0A931G348"/>
<keyword evidence="2" id="KW-1133">Transmembrane helix</keyword>
<protein>
    <recommendedName>
        <fullName evidence="5">Capsular polysaccharide biosynthesis protein</fullName>
    </recommendedName>
</protein>
<dbReference type="EMBL" id="JADQTO010000009">
    <property type="protein sequence ID" value="MBG0563924.1"/>
    <property type="molecule type" value="Genomic_DNA"/>
</dbReference>
<evidence type="ECO:0000256" key="2">
    <source>
        <dbReference type="SAM" id="Phobius"/>
    </source>
</evidence>
<comment type="caution">
    <text evidence="3">The sequence shown here is derived from an EMBL/GenBank/DDBJ whole genome shotgun (WGS) entry which is preliminary data.</text>
</comment>
<feature type="compositionally biased region" description="Polar residues" evidence="1">
    <location>
        <begin position="270"/>
        <end position="280"/>
    </location>
</feature>
<keyword evidence="2" id="KW-0472">Membrane</keyword>